<protein>
    <submittedName>
        <fullName evidence="7">Uncharacterized protein</fullName>
    </submittedName>
</protein>
<dbReference type="AlphaFoldDB" id="A0A024V415"/>
<evidence type="ECO:0000256" key="1">
    <source>
        <dbReference type="ARBA" id="ARBA00009283"/>
    </source>
</evidence>
<dbReference type="PANTHER" id="PTHR11782">
    <property type="entry name" value="ADENOSINE/GUANOSINE DIPHOSPHATASE"/>
    <property type="match status" value="1"/>
</dbReference>
<feature type="transmembrane region" description="Helical" evidence="6">
    <location>
        <begin position="16"/>
        <end position="34"/>
    </location>
</feature>
<dbReference type="FunFam" id="3.30.420.40:FF:000264">
    <property type="entry name" value="Adenosine-diphosphatase, putative"/>
    <property type="match status" value="1"/>
</dbReference>
<reference evidence="7 8" key="2">
    <citation type="submission" date="2013-02" db="EMBL/GenBank/DDBJ databases">
        <title>The Genome Sequence of Plasmodium falciparum Vietnam Oak-Knoll (FVO).</title>
        <authorList>
            <consortium name="The Broad Institute Genome Sequencing Platform"/>
            <consortium name="The Broad Institute Genome Sequencing Center for Infectious Disease"/>
            <person name="Neafsey D."/>
            <person name="Cheeseman I."/>
            <person name="Volkman S."/>
            <person name="Adams J."/>
            <person name="Walker B."/>
            <person name="Young S.K."/>
            <person name="Zeng Q."/>
            <person name="Gargeya S."/>
            <person name="Fitzgerald M."/>
            <person name="Haas B."/>
            <person name="Abouelleil A."/>
            <person name="Alvarado L."/>
            <person name="Arachchi H.M."/>
            <person name="Berlin A.M."/>
            <person name="Chapman S.B."/>
            <person name="Dewar J."/>
            <person name="Goldberg J."/>
            <person name="Griggs A."/>
            <person name="Gujja S."/>
            <person name="Hansen M."/>
            <person name="Howarth C."/>
            <person name="Imamovic A."/>
            <person name="Larimer J."/>
            <person name="McCowan C."/>
            <person name="Murphy C."/>
            <person name="Neiman D."/>
            <person name="Pearson M."/>
            <person name="Priest M."/>
            <person name="Roberts A."/>
            <person name="Saif S."/>
            <person name="Shea T."/>
            <person name="Sisk P."/>
            <person name="Sykes S."/>
            <person name="Wortman J."/>
            <person name="Nusbaum C."/>
            <person name="Birren B."/>
        </authorList>
    </citation>
    <scope>NUCLEOTIDE SEQUENCE [LARGE SCALE GENOMIC DNA]</scope>
    <source>
        <strain evidence="8">Vietnam Oak-Knoll (FVO)</strain>
    </source>
</reference>
<feature type="compositionally biased region" description="Low complexity" evidence="5">
    <location>
        <begin position="249"/>
        <end position="269"/>
    </location>
</feature>
<dbReference type="OrthoDB" id="6372431at2759"/>
<sequence>MTFIKMKNGRLINKQAIQLILGLYVLFMFLFVNIKQCYGKNINNDEYIKGVDIYKAIVIDAGSTGTRIHIYNYHIVDDEKGNIKIYIPSINYRTTPGLVCILNRYFSGEKEDFHNYFKNIKSFIYDNVEEQKRFNTIILFRASGGFRLLSINESEKYMNFLKNYFFTHFNEFLLIDDLLVNVLSGKEEAILSFVSIYALLQNFNPSPLIFTDNDINEGKQNDVNNDNNNDDNNDDHNNDDNNNDDNNNDDNNNNDHNNDHNNNNNDSDNTIGVLELGGATAQIVIKVPLSKMNDDIVNLFNYQHKEKKKNSIIEENYKNKNIVKINLFNQDIFLYCKSYLVLGRQNAMKTYLHYILHKHKEIDQNNKFIEMACFPKNFKFHINNLYKTSIEEDLLEYDGNTKINDDEYIGVGIGNINMCRQEIQTILDYAQIDDLPFKIKKFIKLYGIENFHHFAVDILNIAESFNPISLNTHMYLEKAQEVCPLTIEEIRKVVRPESNIEKAQTSCFGLIFLYEFMRYILKIDKSILFYSTNYINKTSITWTIAVLLMEIPKIVNLIRKNEKIKKKKTQKDFLVNIKKKKIQHLLLQQ</sequence>
<evidence type="ECO:0000256" key="2">
    <source>
        <dbReference type="ARBA" id="ARBA00022801"/>
    </source>
</evidence>
<dbReference type="PANTHER" id="PTHR11782:SF127">
    <property type="entry name" value="NTPASE, ISOFORM F"/>
    <property type="match status" value="1"/>
</dbReference>
<evidence type="ECO:0000256" key="3">
    <source>
        <dbReference type="PIRSR" id="PIRSR600407-1"/>
    </source>
</evidence>
<proteinExistence type="inferred from homology"/>
<reference evidence="7 8" key="1">
    <citation type="submission" date="2013-02" db="EMBL/GenBank/DDBJ databases">
        <title>The Genome Annotation of Plasmodium falciparum Vietnam Oak-Knoll (FVO).</title>
        <authorList>
            <consortium name="The Broad Institute Genome Sequencing Platform"/>
            <consortium name="The Broad Institute Genome Sequencing Center for Infectious Disease"/>
            <person name="Neafsey D."/>
            <person name="Hoffman S."/>
            <person name="Volkman S."/>
            <person name="Rosenthal P."/>
            <person name="Walker B."/>
            <person name="Young S.K."/>
            <person name="Zeng Q."/>
            <person name="Gargeya S."/>
            <person name="Fitzgerald M."/>
            <person name="Haas B."/>
            <person name="Abouelleil A."/>
            <person name="Allen A.W."/>
            <person name="Alvarado L."/>
            <person name="Arachchi H.M."/>
            <person name="Berlin A.M."/>
            <person name="Chapman S.B."/>
            <person name="Gainer-Dewar J."/>
            <person name="Goldberg J."/>
            <person name="Griggs A."/>
            <person name="Gujja S."/>
            <person name="Hansen M."/>
            <person name="Howarth C."/>
            <person name="Imamovic A."/>
            <person name="Ireland A."/>
            <person name="Larimer J."/>
            <person name="McCowan C."/>
            <person name="Murphy C."/>
            <person name="Pearson M."/>
            <person name="Poon T.W."/>
            <person name="Priest M."/>
            <person name="Roberts A."/>
            <person name="Saif S."/>
            <person name="Shea T."/>
            <person name="Sisk P."/>
            <person name="Sykes S."/>
            <person name="Wortman J."/>
            <person name="Nusbaum C."/>
            <person name="Birren B."/>
        </authorList>
    </citation>
    <scope>NUCLEOTIDE SEQUENCE [LARGE SCALE GENOMIC DNA]</scope>
    <source>
        <strain evidence="8">Vietnam Oak-Knoll (FVO)</strain>
    </source>
</reference>
<keyword evidence="6" id="KW-1133">Transmembrane helix</keyword>
<organism evidence="7 8">
    <name type="scientific">Plasmodium falciparum Vietnam Oak-Knoll</name>
    <name type="common">FVO</name>
    <dbReference type="NCBI Taxonomy" id="1036723"/>
    <lineage>
        <taxon>Eukaryota</taxon>
        <taxon>Sar</taxon>
        <taxon>Alveolata</taxon>
        <taxon>Apicomplexa</taxon>
        <taxon>Aconoidasida</taxon>
        <taxon>Haemosporida</taxon>
        <taxon>Plasmodiidae</taxon>
        <taxon>Plasmodium</taxon>
        <taxon>Plasmodium (Laverania)</taxon>
    </lineage>
</organism>
<name>A0A024V415_PLAFA</name>
<gene>
    <name evidence="7" type="ORF">PFFVO_04072</name>
</gene>
<feature type="region of interest" description="Disordered" evidence="5">
    <location>
        <begin position="214"/>
        <end position="269"/>
    </location>
</feature>
<evidence type="ECO:0000256" key="5">
    <source>
        <dbReference type="SAM" id="MobiDB-lite"/>
    </source>
</evidence>
<evidence type="ECO:0000313" key="7">
    <source>
        <dbReference type="EMBL" id="ETW16965.1"/>
    </source>
</evidence>
<feature type="binding site" evidence="4">
    <location>
        <begin position="278"/>
        <end position="282"/>
    </location>
    <ligand>
        <name>ATP</name>
        <dbReference type="ChEBI" id="CHEBI:30616"/>
    </ligand>
</feature>
<dbReference type="GO" id="GO:0005524">
    <property type="term" value="F:ATP binding"/>
    <property type="evidence" value="ECO:0007669"/>
    <property type="project" value="UniProtKB-KW"/>
</dbReference>
<keyword evidence="4" id="KW-0067">ATP-binding</keyword>
<evidence type="ECO:0000256" key="6">
    <source>
        <dbReference type="SAM" id="Phobius"/>
    </source>
</evidence>
<dbReference type="InterPro" id="IPR000407">
    <property type="entry name" value="GDA1_CD39_NTPase"/>
</dbReference>
<keyword evidence="6" id="KW-0812">Transmembrane</keyword>
<dbReference type="EMBL" id="KI925135">
    <property type="protein sequence ID" value="ETW16965.1"/>
    <property type="molecule type" value="Genomic_DNA"/>
</dbReference>
<keyword evidence="2" id="KW-0378">Hydrolase</keyword>
<keyword evidence="6" id="KW-0472">Membrane</keyword>
<evidence type="ECO:0000256" key="4">
    <source>
        <dbReference type="PIRSR" id="PIRSR600407-2"/>
    </source>
</evidence>
<accession>A0A024V415</accession>
<dbReference type="Gene3D" id="3.30.420.40">
    <property type="match status" value="1"/>
</dbReference>
<comment type="similarity">
    <text evidence="1">Belongs to the GDA1/CD39 NTPase family.</text>
</comment>
<evidence type="ECO:0000313" key="8">
    <source>
        <dbReference type="Proteomes" id="UP000030690"/>
    </source>
</evidence>
<keyword evidence="4" id="KW-0547">Nucleotide-binding</keyword>
<feature type="active site" description="Proton acceptor" evidence="3">
    <location>
        <position position="188"/>
    </location>
</feature>
<dbReference type="Gene3D" id="3.30.420.150">
    <property type="entry name" value="Exopolyphosphatase. Domain 2"/>
    <property type="match status" value="1"/>
</dbReference>
<dbReference type="Proteomes" id="UP000030690">
    <property type="component" value="Unassembled WGS sequence"/>
</dbReference>
<dbReference type="GO" id="GO:0016787">
    <property type="term" value="F:hydrolase activity"/>
    <property type="evidence" value="ECO:0007669"/>
    <property type="project" value="UniProtKB-KW"/>
</dbReference>
<dbReference type="Pfam" id="PF01150">
    <property type="entry name" value="GDA1_CD39"/>
    <property type="match status" value="1"/>
</dbReference>